<dbReference type="OrthoDB" id="9797456at2"/>
<evidence type="ECO:0000256" key="2">
    <source>
        <dbReference type="ARBA" id="ARBA00023315"/>
    </source>
</evidence>
<dbReference type="AlphaFoldDB" id="A0A5B8IUM7"/>
<dbReference type="InterPro" id="IPR016181">
    <property type="entry name" value="Acyl_CoA_acyltransferase"/>
</dbReference>
<keyword evidence="5" id="KW-1185">Reference proteome</keyword>
<dbReference type="EMBL" id="CP042261">
    <property type="protein sequence ID" value="QDY69133.1"/>
    <property type="molecule type" value="Genomic_DNA"/>
</dbReference>
<protein>
    <submittedName>
        <fullName evidence="4">GNAT family N-acetyltransferase</fullName>
    </submittedName>
</protein>
<keyword evidence="2" id="KW-0012">Acyltransferase</keyword>
<evidence type="ECO:0000256" key="1">
    <source>
        <dbReference type="ARBA" id="ARBA00022679"/>
    </source>
</evidence>
<dbReference type="Proteomes" id="UP000318483">
    <property type="component" value="Chromosome"/>
</dbReference>
<dbReference type="GO" id="GO:0005737">
    <property type="term" value="C:cytoplasm"/>
    <property type="evidence" value="ECO:0007669"/>
    <property type="project" value="TreeGrafter"/>
</dbReference>
<reference evidence="4 5" key="1">
    <citation type="submission" date="2019-07" db="EMBL/GenBank/DDBJ databases">
        <title>Litoreibacter alkalisoli sp. nov., isolated from saline-alkaline soil.</title>
        <authorList>
            <person name="Wang S."/>
            <person name="Xu L."/>
            <person name="Xing Y.-T."/>
            <person name="Sun J.-Q."/>
        </authorList>
    </citation>
    <scope>NUCLEOTIDE SEQUENCE [LARGE SCALE GENOMIC DNA]</scope>
    <source>
        <strain evidence="4 5">LN3S51</strain>
    </source>
</reference>
<dbReference type="SUPFAM" id="SSF55729">
    <property type="entry name" value="Acyl-CoA N-acyltransferases (Nat)"/>
    <property type="match status" value="1"/>
</dbReference>
<accession>A0A5B8IUM7</accession>
<name>A0A5B8IUM7_9RHOB</name>
<dbReference type="RefSeq" id="WP_146364456.1">
    <property type="nucleotide sequence ID" value="NZ_CP042261.1"/>
</dbReference>
<keyword evidence="1 4" id="KW-0808">Transferase</keyword>
<evidence type="ECO:0000313" key="5">
    <source>
        <dbReference type="Proteomes" id="UP000318483"/>
    </source>
</evidence>
<dbReference type="Pfam" id="PF00583">
    <property type="entry name" value="Acetyltransf_1"/>
    <property type="match status" value="1"/>
</dbReference>
<dbReference type="PANTHER" id="PTHR43626">
    <property type="entry name" value="ACYL-COA N-ACYLTRANSFERASE"/>
    <property type="match status" value="1"/>
</dbReference>
<gene>
    <name evidence="4" type="ORF">FPZ52_05450</name>
</gene>
<dbReference type="PROSITE" id="PS51186">
    <property type="entry name" value="GNAT"/>
    <property type="match status" value="1"/>
</dbReference>
<proteinExistence type="predicted"/>
<feature type="domain" description="N-acetyltransferase" evidence="3">
    <location>
        <begin position="1"/>
        <end position="130"/>
    </location>
</feature>
<evidence type="ECO:0000259" key="3">
    <source>
        <dbReference type="PROSITE" id="PS51186"/>
    </source>
</evidence>
<dbReference type="PANTHER" id="PTHR43626:SF4">
    <property type="entry name" value="GCN5-RELATED N-ACETYLTRANSFERASE 2, CHLOROPLASTIC"/>
    <property type="match status" value="1"/>
</dbReference>
<evidence type="ECO:0000313" key="4">
    <source>
        <dbReference type="EMBL" id="QDY69133.1"/>
    </source>
</evidence>
<dbReference type="CDD" id="cd04301">
    <property type="entry name" value="NAT_SF"/>
    <property type="match status" value="1"/>
</dbReference>
<dbReference type="InterPro" id="IPR000182">
    <property type="entry name" value="GNAT_dom"/>
</dbReference>
<dbReference type="KEGG" id="lit:FPZ52_05450"/>
<dbReference type="Gene3D" id="3.40.630.30">
    <property type="match status" value="1"/>
</dbReference>
<sequence length="130" mass="14187">MAEFSLIPPSAEDYLRLRARVAMGRRSPEGAKIALENDLFAQWVYDRDRLVGMGRVQGDGGCFAFITDMAVDPGFQGRGIGGEILDRLLQWADANLPSGCLTSLIANPSAVEFYKCAGFFSCQGMGRYVP</sequence>
<dbReference type="GO" id="GO:0008080">
    <property type="term" value="F:N-acetyltransferase activity"/>
    <property type="evidence" value="ECO:0007669"/>
    <property type="project" value="InterPro"/>
</dbReference>
<dbReference type="InterPro" id="IPR045039">
    <property type="entry name" value="NSI-like"/>
</dbReference>
<organism evidence="4 5">
    <name type="scientific">Qingshengfaniella alkalisoli</name>
    <dbReference type="NCBI Taxonomy" id="2599296"/>
    <lineage>
        <taxon>Bacteria</taxon>
        <taxon>Pseudomonadati</taxon>
        <taxon>Pseudomonadota</taxon>
        <taxon>Alphaproteobacteria</taxon>
        <taxon>Rhodobacterales</taxon>
        <taxon>Paracoccaceae</taxon>
        <taxon>Qingshengfaniella</taxon>
    </lineage>
</organism>